<evidence type="ECO:0000313" key="2">
    <source>
        <dbReference type="EMBL" id="UQY42935.1"/>
    </source>
</evidence>
<keyword evidence="1" id="KW-0732">Signal</keyword>
<feature type="chain" id="PRO_5045661152" description="Type 1 fimbrial protein" evidence="1">
    <location>
        <begin position="23"/>
        <end position="96"/>
    </location>
</feature>
<sequence>MKYRIGVALLLALLSLSARSSAGTLMFYGRLNTPGCHIAVAQSAIESECYRQGQWLRHSQPLARFTRAWLAEQSVQTELLWLDNQQQRGLIIVSYQ</sequence>
<reference evidence="2" key="1">
    <citation type="submission" date="2021-09" db="EMBL/GenBank/DDBJ databases">
        <title>First case of bloodstream infection caused by Mixta hanseatica sp. nov., a member of the Erwiniaceae family.</title>
        <authorList>
            <person name="Both A."/>
            <person name="Huang J."/>
            <person name="Wenzel P."/>
            <person name="Aepfelbacher M."/>
            <person name="Rohde H."/>
            <person name="Christner M."/>
            <person name="Hentschke M."/>
        </authorList>
    </citation>
    <scope>NUCLEOTIDE SEQUENCE</scope>
    <source>
        <strain evidence="2">X22927</strain>
    </source>
</reference>
<evidence type="ECO:0000313" key="3">
    <source>
        <dbReference type="Proteomes" id="UP001056635"/>
    </source>
</evidence>
<proteinExistence type="predicted"/>
<accession>A0ABY4R591</accession>
<dbReference type="EMBL" id="CP082904">
    <property type="protein sequence ID" value="UQY42935.1"/>
    <property type="molecule type" value="Genomic_DNA"/>
</dbReference>
<dbReference type="RefSeq" id="WP_249891596.1">
    <property type="nucleotide sequence ID" value="NZ_CP082904.1"/>
</dbReference>
<gene>
    <name evidence="2" type="ORF">K6958_13555</name>
</gene>
<organism evidence="2 3">
    <name type="scientific">Mixta hanseatica</name>
    <dbReference type="NCBI Taxonomy" id="2872648"/>
    <lineage>
        <taxon>Bacteria</taxon>
        <taxon>Pseudomonadati</taxon>
        <taxon>Pseudomonadota</taxon>
        <taxon>Gammaproteobacteria</taxon>
        <taxon>Enterobacterales</taxon>
        <taxon>Erwiniaceae</taxon>
        <taxon>Mixta</taxon>
    </lineage>
</organism>
<dbReference type="Proteomes" id="UP001056635">
    <property type="component" value="Chromosome"/>
</dbReference>
<protein>
    <recommendedName>
        <fullName evidence="4">Type 1 fimbrial protein</fullName>
    </recommendedName>
</protein>
<evidence type="ECO:0008006" key="4">
    <source>
        <dbReference type="Google" id="ProtNLM"/>
    </source>
</evidence>
<feature type="signal peptide" evidence="1">
    <location>
        <begin position="1"/>
        <end position="22"/>
    </location>
</feature>
<evidence type="ECO:0000256" key="1">
    <source>
        <dbReference type="SAM" id="SignalP"/>
    </source>
</evidence>
<keyword evidence="3" id="KW-1185">Reference proteome</keyword>
<name>A0ABY4R591_9GAMM</name>